<dbReference type="PhylomeDB" id="A0A0G4G2R7"/>
<comment type="subcellular location">
    <subcellularLocation>
        <location evidence="1">Mitochondrion inner membrane</location>
        <topology evidence="1">Single-pass membrane protein</topology>
    </subcellularLocation>
</comment>
<comment type="subunit">
    <text evidence="1">Component of the TIM23 complex.</text>
</comment>
<dbReference type="GO" id="GO:0005744">
    <property type="term" value="C:TIM23 mitochondrial import inner membrane translocase complex"/>
    <property type="evidence" value="ECO:0007669"/>
    <property type="project" value="UniProtKB-UniRule"/>
</dbReference>
<accession>A0A0G4G2R7</accession>
<dbReference type="InParanoid" id="A0A0G4G2R7"/>
<dbReference type="InterPro" id="IPR050365">
    <property type="entry name" value="TIM50"/>
</dbReference>
<evidence type="ECO:0000313" key="4">
    <source>
        <dbReference type="EMBL" id="CEM22482.1"/>
    </source>
</evidence>
<dbReference type="GO" id="GO:0015031">
    <property type="term" value="P:protein transport"/>
    <property type="evidence" value="ECO:0007669"/>
    <property type="project" value="UniProtKB-KW"/>
</dbReference>
<keyword evidence="1" id="KW-0813">Transport</keyword>
<dbReference type="SMART" id="SM00577">
    <property type="entry name" value="CPDc"/>
    <property type="match status" value="1"/>
</dbReference>
<dbReference type="Gene3D" id="3.40.50.1000">
    <property type="entry name" value="HAD superfamily/HAD-like"/>
    <property type="match status" value="1"/>
</dbReference>
<organism evidence="4 5">
    <name type="scientific">Vitrella brassicaformis (strain CCMP3155)</name>
    <dbReference type="NCBI Taxonomy" id="1169540"/>
    <lineage>
        <taxon>Eukaryota</taxon>
        <taxon>Sar</taxon>
        <taxon>Alveolata</taxon>
        <taxon>Colpodellida</taxon>
        <taxon>Vitrellaceae</taxon>
        <taxon>Vitrella</taxon>
    </lineage>
</organism>
<comment type="similarity">
    <text evidence="1">Belongs to the TIM50 family.</text>
</comment>
<keyword evidence="1" id="KW-0811">Translocation</keyword>
<dbReference type="PROSITE" id="PS50969">
    <property type="entry name" value="FCP1"/>
    <property type="match status" value="1"/>
</dbReference>
<keyword evidence="1" id="KW-0809">Transit peptide</keyword>
<keyword evidence="1" id="KW-0653">Protein transport</keyword>
<reference evidence="4 5" key="1">
    <citation type="submission" date="2014-11" db="EMBL/GenBank/DDBJ databases">
        <authorList>
            <person name="Zhu J."/>
            <person name="Qi W."/>
            <person name="Song R."/>
        </authorList>
    </citation>
    <scope>NUCLEOTIDE SEQUENCE [LARGE SCALE GENOMIC DNA]</scope>
</reference>
<gene>
    <name evidence="4" type="ORF">Vbra_16774</name>
</gene>
<evidence type="ECO:0000313" key="5">
    <source>
        <dbReference type="Proteomes" id="UP000041254"/>
    </source>
</evidence>
<dbReference type="OrthoDB" id="277011at2759"/>
<comment type="function">
    <text evidence="1">Essential component of the TIM23 complex, a complex that mediates the translocation of transit peptide-containing proteins across the mitochondrial inner membrane.</text>
</comment>
<dbReference type="PANTHER" id="PTHR12210">
    <property type="entry name" value="DULLARD PROTEIN PHOSPHATASE"/>
    <property type="match status" value="1"/>
</dbReference>
<evidence type="ECO:0000256" key="2">
    <source>
        <dbReference type="SAM" id="SignalP"/>
    </source>
</evidence>
<name>A0A0G4G2R7_VITBC</name>
<dbReference type="SUPFAM" id="SSF56784">
    <property type="entry name" value="HAD-like"/>
    <property type="match status" value="1"/>
</dbReference>
<evidence type="ECO:0000259" key="3">
    <source>
        <dbReference type="PROSITE" id="PS50969"/>
    </source>
</evidence>
<dbReference type="EMBL" id="CDMY01000553">
    <property type="protein sequence ID" value="CEM22482.1"/>
    <property type="molecule type" value="Genomic_DNA"/>
</dbReference>
<keyword evidence="2" id="KW-0732">Signal</keyword>
<dbReference type="InterPro" id="IPR023214">
    <property type="entry name" value="HAD_sf"/>
</dbReference>
<dbReference type="Pfam" id="PF03031">
    <property type="entry name" value="NIF"/>
    <property type="match status" value="1"/>
</dbReference>
<protein>
    <recommendedName>
        <fullName evidence="1">Mitochondrial import inner membrane translocase subunit TIM50</fullName>
    </recommendedName>
</protein>
<proteinExistence type="inferred from homology"/>
<feature type="chain" id="PRO_5005189894" description="Mitochondrial import inner membrane translocase subunit TIM50" evidence="2">
    <location>
        <begin position="18"/>
        <end position="303"/>
    </location>
</feature>
<evidence type="ECO:0000256" key="1">
    <source>
        <dbReference type="RuleBase" id="RU365079"/>
    </source>
</evidence>
<dbReference type="STRING" id="1169540.A0A0G4G2R7"/>
<dbReference type="InterPro" id="IPR036412">
    <property type="entry name" value="HAD-like_sf"/>
</dbReference>
<feature type="signal peptide" evidence="2">
    <location>
        <begin position="1"/>
        <end position="17"/>
    </location>
</feature>
<dbReference type="VEuPathDB" id="CryptoDB:Vbra_16774"/>
<dbReference type="AlphaFoldDB" id="A0A0G4G2R7"/>
<sequence length="303" mass="34477">MFRFISLLSLLLVCLSAKPFDAKPSDAVRSVHAHTTNATTTEGLTMYVDVDETLIYARDDSNERIEGGILHFPHPYYADEDRHTLLRHHVVPFLKKVKSLGVKMYIWTAAMPVHADPAVDKIEELAGERLFLDRFYRDTKKATPSKQKDVGYPGLPTRGDVSHAILLDDNKKYGRCQPPNYFPIKKFKGQVESAMSLDGMLFSTIAELHYGLLGLLTDKISDVRCPIGKELVAKWQEYNHSSFDPAHHDFTNCYQPHFPVCHESLVTSPWHEGEAEPMETSFLAKRGHNKLLLSKARNRRTEQ</sequence>
<dbReference type="Proteomes" id="UP000041254">
    <property type="component" value="Unassembled WGS sequence"/>
</dbReference>
<keyword evidence="1" id="KW-0496">Mitochondrion</keyword>
<feature type="domain" description="FCP1 homology" evidence="3">
    <location>
        <begin position="39"/>
        <end position="208"/>
    </location>
</feature>
<dbReference type="InterPro" id="IPR004274">
    <property type="entry name" value="FCP1_dom"/>
</dbReference>
<keyword evidence="5" id="KW-1185">Reference proteome</keyword>